<dbReference type="AlphaFoldDB" id="A0A1Y2BLX2"/>
<keyword evidence="3" id="KW-1185">Reference proteome</keyword>
<feature type="compositionally biased region" description="Polar residues" evidence="1">
    <location>
        <begin position="537"/>
        <end position="562"/>
    </location>
</feature>
<feature type="compositionally biased region" description="Polar residues" evidence="1">
    <location>
        <begin position="450"/>
        <end position="462"/>
    </location>
</feature>
<evidence type="ECO:0000256" key="1">
    <source>
        <dbReference type="SAM" id="MobiDB-lite"/>
    </source>
</evidence>
<proteinExistence type="predicted"/>
<comment type="caution">
    <text evidence="2">The sequence shown here is derived from an EMBL/GenBank/DDBJ whole genome shotgun (WGS) entry which is preliminary data.</text>
</comment>
<gene>
    <name evidence="2" type="ORF">BCR39DRAFT_32218</name>
</gene>
<dbReference type="EMBL" id="MCFC01000001">
    <property type="protein sequence ID" value="ORY35768.1"/>
    <property type="molecule type" value="Genomic_DNA"/>
</dbReference>
<protein>
    <submittedName>
        <fullName evidence="2">Uncharacterized protein</fullName>
    </submittedName>
</protein>
<dbReference type="Proteomes" id="UP000193986">
    <property type="component" value="Unassembled WGS sequence"/>
</dbReference>
<name>A0A1Y2BLX2_9TREE</name>
<feature type="compositionally biased region" description="Polar residues" evidence="1">
    <location>
        <begin position="570"/>
        <end position="589"/>
    </location>
</feature>
<feature type="compositionally biased region" description="Polar residues" evidence="1">
    <location>
        <begin position="499"/>
        <end position="520"/>
    </location>
</feature>
<accession>A0A1Y2BLX2</accession>
<evidence type="ECO:0000313" key="2">
    <source>
        <dbReference type="EMBL" id="ORY35768.1"/>
    </source>
</evidence>
<evidence type="ECO:0000313" key="3">
    <source>
        <dbReference type="Proteomes" id="UP000193986"/>
    </source>
</evidence>
<feature type="compositionally biased region" description="Low complexity" evidence="1">
    <location>
        <begin position="521"/>
        <end position="531"/>
    </location>
</feature>
<feature type="region of interest" description="Disordered" evidence="1">
    <location>
        <begin position="402"/>
        <end position="602"/>
    </location>
</feature>
<sequence length="662" mass="73134">MTPLKNVEEEHEDLGNMKTQFHWSTDSTKSDNVRWLDVYEGHVDIACDGFELNGDEKQEVCQCAGELNTSDAQIAASLLALATGMSALTVSQITDVVGRFTKDVKRSAPYSESPVVSRRKSTLKTLLGESSSRFESVFAVATEEPKPEKYSSMSSREAFIHLSICKDALSRMSLALISHLLGSDGAKIKRTIEKNCELWRMAIPEQLDMRINRLLKNVSDITHGLLSSGLQDANGESQIGSIDDLRSIRSKIRKNLEKMEEWMQSRMGEGNLSAAFRELYEARHPAAELGLYIRDIRRLDGQEQTSNAEATLQEITRWPLSFERKEEPFYSQELITLEMSIPDTVRGVMSSTIGDVESTPLPGLLTVSPDFLSGLKERREEGNTKLIVELYMRGKWSGTLPTTVQQEVERRTSARRRAKKARQRSSRNPGSSSATSTFPTDDPKVKDISQVPSDLASTSTNPGPKKGRGRRKGAQKRDQDTRPNPPTDTRLNFLKEVSSGHQTPSVANEQRDQTAGPSTDSGIIQSSSSQGPMATRDISTGPSQATVQSGSTMAKSKTTFSTDDGRDIQSSRLSDGMTNQGVGVNTGSLGNREPPLPTSKPMSKWTAKIIGPWTENPDFAEFADLTLPPLDEGWLTHHFANHALEGTEEEWWRTYNAATGLS</sequence>
<reference evidence="2 3" key="1">
    <citation type="submission" date="2016-07" db="EMBL/GenBank/DDBJ databases">
        <title>Pervasive Adenine N6-methylation of Active Genes in Fungi.</title>
        <authorList>
            <consortium name="DOE Joint Genome Institute"/>
            <person name="Mondo S.J."/>
            <person name="Dannebaum R.O."/>
            <person name="Kuo R.C."/>
            <person name="Labutti K."/>
            <person name="Haridas S."/>
            <person name="Kuo A."/>
            <person name="Salamov A."/>
            <person name="Ahrendt S.R."/>
            <person name="Lipzen A."/>
            <person name="Sullivan W."/>
            <person name="Andreopoulos W.B."/>
            <person name="Clum A."/>
            <person name="Lindquist E."/>
            <person name="Daum C."/>
            <person name="Ramamoorthy G.K."/>
            <person name="Gryganskyi A."/>
            <person name="Culley D."/>
            <person name="Magnuson J.K."/>
            <person name="James T.Y."/>
            <person name="O'Malley M.A."/>
            <person name="Stajich J.E."/>
            <person name="Spatafora J.W."/>
            <person name="Visel A."/>
            <person name="Grigoriev I.V."/>
        </authorList>
    </citation>
    <scope>NUCLEOTIDE SEQUENCE [LARGE SCALE GENOMIC DNA]</scope>
    <source>
        <strain evidence="2 3">68-887.2</strain>
    </source>
</reference>
<feature type="compositionally biased region" description="Basic residues" evidence="1">
    <location>
        <begin position="413"/>
        <end position="425"/>
    </location>
</feature>
<dbReference type="InParanoid" id="A0A1Y2BLX2"/>
<organism evidence="2 3">
    <name type="scientific">Naematelia encephala</name>
    <dbReference type="NCBI Taxonomy" id="71784"/>
    <lineage>
        <taxon>Eukaryota</taxon>
        <taxon>Fungi</taxon>
        <taxon>Dikarya</taxon>
        <taxon>Basidiomycota</taxon>
        <taxon>Agaricomycotina</taxon>
        <taxon>Tremellomycetes</taxon>
        <taxon>Tremellales</taxon>
        <taxon>Naemateliaceae</taxon>
        <taxon>Naematelia</taxon>
    </lineage>
</organism>
<feature type="compositionally biased region" description="Polar residues" evidence="1">
    <location>
        <begin position="428"/>
        <end position="439"/>
    </location>
</feature>
<feature type="compositionally biased region" description="Basic residues" evidence="1">
    <location>
        <begin position="465"/>
        <end position="474"/>
    </location>
</feature>